<dbReference type="InterPro" id="IPR018950">
    <property type="entry name" value="DiS-bond_isomerase_DsbC/G_N"/>
</dbReference>
<protein>
    <submittedName>
        <fullName evidence="3">DsbC family protein</fullName>
    </submittedName>
</protein>
<evidence type="ECO:0000313" key="4">
    <source>
        <dbReference type="Proteomes" id="UP000473470"/>
    </source>
</evidence>
<dbReference type="Pfam" id="PF10411">
    <property type="entry name" value="DsbC_N"/>
    <property type="match status" value="1"/>
</dbReference>
<name>A0A6L3MIX8_9BURK</name>
<evidence type="ECO:0000259" key="2">
    <source>
        <dbReference type="Pfam" id="PF10411"/>
    </source>
</evidence>
<dbReference type="GO" id="GO:0042597">
    <property type="term" value="C:periplasmic space"/>
    <property type="evidence" value="ECO:0007669"/>
    <property type="project" value="InterPro"/>
</dbReference>
<sequence length="59" mass="6391">MIKTLLSALTLGLIGLQTIHADSKTLEQNFKKNYPEIAVKSVSPSPLPGIYEVYAAGKM</sequence>
<accession>A0A6L3MIX8</accession>
<keyword evidence="1" id="KW-0732">Signal</keyword>
<dbReference type="InterPro" id="IPR009094">
    <property type="entry name" value="DiS-bond_isomerase_DsbC/G_N_sf"/>
</dbReference>
<proteinExistence type="predicted"/>
<feature type="signal peptide" evidence="1">
    <location>
        <begin position="1"/>
        <end position="21"/>
    </location>
</feature>
<feature type="domain" description="Disulphide bond isomerase DsbC/G N-terminal" evidence="2">
    <location>
        <begin position="20"/>
        <end position="57"/>
    </location>
</feature>
<dbReference type="EMBL" id="VZOK01000331">
    <property type="protein sequence ID" value="KAB0627882.1"/>
    <property type="molecule type" value="Genomic_DNA"/>
</dbReference>
<feature type="non-terminal residue" evidence="3">
    <location>
        <position position="59"/>
    </location>
</feature>
<evidence type="ECO:0000256" key="1">
    <source>
        <dbReference type="SAM" id="SignalP"/>
    </source>
</evidence>
<dbReference type="RefSeq" id="WP_346265941.1">
    <property type="nucleotide sequence ID" value="NZ_VZOK01000331.1"/>
</dbReference>
<gene>
    <name evidence="3" type="ORF">F7R25_38010</name>
</gene>
<comment type="caution">
    <text evidence="3">The sequence shown here is derived from an EMBL/GenBank/DDBJ whole genome shotgun (WGS) entry which is preliminary data.</text>
</comment>
<evidence type="ECO:0000313" key="3">
    <source>
        <dbReference type="EMBL" id="KAB0627882.1"/>
    </source>
</evidence>
<organism evidence="3 4">
    <name type="scientific">Burkholderia stagnalis</name>
    <dbReference type="NCBI Taxonomy" id="1503054"/>
    <lineage>
        <taxon>Bacteria</taxon>
        <taxon>Pseudomonadati</taxon>
        <taxon>Pseudomonadota</taxon>
        <taxon>Betaproteobacteria</taxon>
        <taxon>Burkholderiales</taxon>
        <taxon>Burkholderiaceae</taxon>
        <taxon>Burkholderia</taxon>
        <taxon>Burkholderia cepacia complex</taxon>
    </lineage>
</organism>
<dbReference type="Gene3D" id="3.10.450.70">
    <property type="entry name" value="Disulphide bond isomerase, DsbC/G, N-terminal"/>
    <property type="match status" value="1"/>
</dbReference>
<reference evidence="3 4" key="1">
    <citation type="submission" date="2019-09" db="EMBL/GenBank/DDBJ databases">
        <title>Draft genome sequences of 48 bacterial type strains from the CCUG.</title>
        <authorList>
            <person name="Tunovic T."/>
            <person name="Pineiro-Iglesias B."/>
            <person name="Unosson C."/>
            <person name="Inganas E."/>
            <person name="Ohlen M."/>
            <person name="Cardew S."/>
            <person name="Jensie-Markopoulos S."/>
            <person name="Salva-Serra F."/>
            <person name="Jaen-Luchoro D."/>
            <person name="Karlsson R."/>
            <person name="Svensson-Stadler L."/>
            <person name="Chun J."/>
            <person name="Moore E."/>
        </authorList>
    </citation>
    <scope>NUCLEOTIDE SEQUENCE [LARGE SCALE GENOMIC DNA]</scope>
    <source>
        <strain evidence="3 4">CCUG 65686</strain>
    </source>
</reference>
<dbReference type="Proteomes" id="UP000473470">
    <property type="component" value="Unassembled WGS sequence"/>
</dbReference>
<dbReference type="AlphaFoldDB" id="A0A6L3MIX8"/>
<feature type="chain" id="PRO_5026725162" evidence="1">
    <location>
        <begin position="22"/>
        <end position="59"/>
    </location>
</feature>